<reference evidence="2" key="1">
    <citation type="journal article" date="2019" name="Curr. Biol.">
        <title>Genome Sequence of Striga asiatica Provides Insight into the Evolution of Plant Parasitism.</title>
        <authorList>
            <person name="Yoshida S."/>
            <person name="Kim S."/>
            <person name="Wafula E.K."/>
            <person name="Tanskanen J."/>
            <person name="Kim Y.M."/>
            <person name="Honaas L."/>
            <person name="Yang Z."/>
            <person name="Spallek T."/>
            <person name="Conn C.E."/>
            <person name="Ichihashi Y."/>
            <person name="Cheong K."/>
            <person name="Cui S."/>
            <person name="Der J.P."/>
            <person name="Gundlach H."/>
            <person name="Jiao Y."/>
            <person name="Hori C."/>
            <person name="Ishida J.K."/>
            <person name="Kasahara H."/>
            <person name="Kiba T."/>
            <person name="Kim M.S."/>
            <person name="Koo N."/>
            <person name="Laohavisit A."/>
            <person name="Lee Y.H."/>
            <person name="Lumba S."/>
            <person name="McCourt P."/>
            <person name="Mortimer J.C."/>
            <person name="Mutuku J.M."/>
            <person name="Nomura T."/>
            <person name="Sasaki-Sekimoto Y."/>
            <person name="Seto Y."/>
            <person name="Wang Y."/>
            <person name="Wakatake T."/>
            <person name="Sakakibara H."/>
            <person name="Demura T."/>
            <person name="Yamaguchi S."/>
            <person name="Yoneyama K."/>
            <person name="Manabe R.I."/>
            <person name="Nelson D.C."/>
            <person name="Schulman A.H."/>
            <person name="Timko M.P."/>
            <person name="dePamphilis C.W."/>
            <person name="Choi D."/>
            <person name="Shirasu K."/>
        </authorList>
    </citation>
    <scope>NUCLEOTIDE SEQUENCE [LARGE SCALE GENOMIC DNA]</scope>
    <source>
        <strain evidence="2">cv. UVA1</strain>
    </source>
</reference>
<accession>A0A5A7PME9</accession>
<name>A0A5A7PME9_STRAF</name>
<dbReference type="EMBL" id="BKCP01004849">
    <property type="protein sequence ID" value="GER34075.1"/>
    <property type="molecule type" value="Genomic_DNA"/>
</dbReference>
<keyword evidence="1" id="KW-0418">Kinase</keyword>
<proteinExistence type="predicted"/>
<comment type="caution">
    <text evidence="1">The sequence shown here is derived from an EMBL/GenBank/DDBJ whole genome shotgun (WGS) entry which is preliminary data.</text>
</comment>
<protein>
    <submittedName>
        <fullName evidence="1">Serine/threonine protein kinase</fullName>
    </submittedName>
</protein>
<organism evidence="1 2">
    <name type="scientific">Striga asiatica</name>
    <name type="common">Asiatic witchweed</name>
    <name type="synonym">Buchnera asiatica</name>
    <dbReference type="NCBI Taxonomy" id="4170"/>
    <lineage>
        <taxon>Eukaryota</taxon>
        <taxon>Viridiplantae</taxon>
        <taxon>Streptophyta</taxon>
        <taxon>Embryophyta</taxon>
        <taxon>Tracheophyta</taxon>
        <taxon>Spermatophyta</taxon>
        <taxon>Magnoliopsida</taxon>
        <taxon>eudicotyledons</taxon>
        <taxon>Gunneridae</taxon>
        <taxon>Pentapetalae</taxon>
        <taxon>asterids</taxon>
        <taxon>lamiids</taxon>
        <taxon>Lamiales</taxon>
        <taxon>Orobanchaceae</taxon>
        <taxon>Buchnereae</taxon>
        <taxon>Striga</taxon>
    </lineage>
</organism>
<keyword evidence="1" id="KW-0808">Transferase</keyword>
<dbReference type="GO" id="GO:0004674">
    <property type="term" value="F:protein serine/threonine kinase activity"/>
    <property type="evidence" value="ECO:0007669"/>
    <property type="project" value="UniProtKB-KW"/>
</dbReference>
<keyword evidence="2" id="KW-1185">Reference proteome</keyword>
<dbReference type="AlphaFoldDB" id="A0A5A7PME9"/>
<gene>
    <name evidence="1" type="ORF">STAS_10261</name>
</gene>
<evidence type="ECO:0000313" key="1">
    <source>
        <dbReference type="EMBL" id="GER34075.1"/>
    </source>
</evidence>
<keyword evidence="1" id="KW-0723">Serine/threonine-protein kinase</keyword>
<dbReference type="Proteomes" id="UP000325081">
    <property type="component" value="Unassembled WGS sequence"/>
</dbReference>
<evidence type="ECO:0000313" key="2">
    <source>
        <dbReference type="Proteomes" id="UP000325081"/>
    </source>
</evidence>
<sequence length="114" mass="13047">MVFLMVTLNSCWDSKPKKFADCSSQRPIDIRSRQILLFKVVLARVELYGGWWVHLSTNCRNIEKEIISKQPKTNTGNESLCTDEDFEGIAVALAAVAVLLDLWEFQVKINKIFI</sequence>